<dbReference type="EMBL" id="KQ474074">
    <property type="protein sequence ID" value="KPV77635.1"/>
    <property type="molecule type" value="Genomic_DNA"/>
</dbReference>
<evidence type="ECO:0000256" key="2">
    <source>
        <dbReference type="ARBA" id="ARBA00005896"/>
    </source>
</evidence>
<accession>A0A194SB02</accession>
<dbReference type="Pfam" id="PF02668">
    <property type="entry name" value="TauD"/>
    <property type="match status" value="1"/>
</dbReference>
<keyword evidence="6" id="KW-0408">Iron</keyword>
<keyword evidence="9" id="KW-1185">Reference proteome</keyword>
<dbReference type="OrthoDB" id="93019at2759"/>
<comment type="similarity">
    <text evidence="2">Belongs to the TfdA dioxygenase family.</text>
</comment>
<protein>
    <recommendedName>
        <fullName evidence="7">TauD/TfdA-like domain-containing protein</fullName>
    </recommendedName>
</protein>
<feature type="domain" description="TauD/TfdA-like" evidence="7">
    <location>
        <begin position="25"/>
        <end position="370"/>
    </location>
</feature>
<evidence type="ECO:0000256" key="4">
    <source>
        <dbReference type="ARBA" id="ARBA00022964"/>
    </source>
</evidence>
<dbReference type="STRING" id="578459.A0A194SB02"/>
<keyword evidence="5" id="KW-0560">Oxidoreductase</keyword>
<dbReference type="OMA" id="RVMHQCN"/>
<dbReference type="Proteomes" id="UP000053890">
    <property type="component" value="Unassembled WGS sequence"/>
</dbReference>
<reference evidence="8 9" key="1">
    <citation type="journal article" date="2015" name="Front. Microbiol.">
        <title>Genome sequence of the plant growth promoting endophytic yeast Rhodotorula graminis WP1.</title>
        <authorList>
            <person name="Firrincieli A."/>
            <person name="Otillar R."/>
            <person name="Salamov A."/>
            <person name="Schmutz J."/>
            <person name="Khan Z."/>
            <person name="Redman R.S."/>
            <person name="Fleck N.D."/>
            <person name="Lindquist E."/>
            <person name="Grigoriev I.V."/>
            <person name="Doty S.L."/>
        </authorList>
    </citation>
    <scope>NUCLEOTIDE SEQUENCE [LARGE SCALE GENOMIC DNA]</scope>
    <source>
        <strain evidence="8 9">WP1</strain>
    </source>
</reference>
<dbReference type="InterPro" id="IPR051178">
    <property type="entry name" value="TfdA_dioxygenase"/>
</dbReference>
<evidence type="ECO:0000256" key="1">
    <source>
        <dbReference type="ARBA" id="ARBA00001954"/>
    </source>
</evidence>
<organism evidence="8 9">
    <name type="scientific">Rhodotorula graminis (strain WP1)</name>
    <dbReference type="NCBI Taxonomy" id="578459"/>
    <lineage>
        <taxon>Eukaryota</taxon>
        <taxon>Fungi</taxon>
        <taxon>Dikarya</taxon>
        <taxon>Basidiomycota</taxon>
        <taxon>Pucciniomycotina</taxon>
        <taxon>Microbotryomycetes</taxon>
        <taxon>Sporidiobolales</taxon>
        <taxon>Sporidiobolaceae</taxon>
        <taxon>Rhodotorula</taxon>
    </lineage>
</organism>
<dbReference type="GO" id="GO:0051213">
    <property type="term" value="F:dioxygenase activity"/>
    <property type="evidence" value="ECO:0007669"/>
    <property type="project" value="UniProtKB-KW"/>
</dbReference>
<dbReference type="InterPro" id="IPR003819">
    <property type="entry name" value="TauD/TfdA-like"/>
</dbReference>
<dbReference type="PANTHER" id="PTHR43779:SF2">
    <property type="entry name" value="ALPHA-KETOGLUTARATE-DEPENDENT XANTHINE DIOXYGENASE XAN1"/>
    <property type="match status" value="1"/>
</dbReference>
<keyword evidence="3" id="KW-0479">Metal-binding</keyword>
<evidence type="ECO:0000259" key="7">
    <source>
        <dbReference type="Pfam" id="PF02668"/>
    </source>
</evidence>
<dbReference type="SUPFAM" id="SSF51197">
    <property type="entry name" value="Clavaminate synthase-like"/>
    <property type="match status" value="1"/>
</dbReference>
<evidence type="ECO:0000256" key="6">
    <source>
        <dbReference type="ARBA" id="ARBA00023004"/>
    </source>
</evidence>
<dbReference type="InterPro" id="IPR042098">
    <property type="entry name" value="TauD-like_sf"/>
</dbReference>
<evidence type="ECO:0000313" key="9">
    <source>
        <dbReference type="Proteomes" id="UP000053890"/>
    </source>
</evidence>
<dbReference type="RefSeq" id="XP_018273684.1">
    <property type="nucleotide sequence ID" value="XM_018413144.1"/>
</dbReference>
<name>A0A194SB02_RHOGW</name>
<dbReference type="PANTHER" id="PTHR43779">
    <property type="entry name" value="DIOXYGENASE RV0097-RELATED"/>
    <property type="match status" value="1"/>
</dbReference>
<comment type="cofactor">
    <cofactor evidence="1">
        <name>Fe(2+)</name>
        <dbReference type="ChEBI" id="CHEBI:29033"/>
    </cofactor>
</comment>
<dbReference type="GO" id="GO:0046872">
    <property type="term" value="F:metal ion binding"/>
    <property type="evidence" value="ECO:0007669"/>
    <property type="project" value="UniProtKB-KW"/>
</dbReference>
<evidence type="ECO:0000256" key="3">
    <source>
        <dbReference type="ARBA" id="ARBA00022723"/>
    </source>
</evidence>
<dbReference type="Gene3D" id="3.60.130.10">
    <property type="entry name" value="Clavaminate synthase-like"/>
    <property type="match status" value="1"/>
</dbReference>
<evidence type="ECO:0000313" key="8">
    <source>
        <dbReference type="EMBL" id="KPV77635.1"/>
    </source>
</evidence>
<evidence type="ECO:0000256" key="5">
    <source>
        <dbReference type="ARBA" id="ARBA00023002"/>
    </source>
</evidence>
<dbReference type="AlphaFoldDB" id="A0A194SB02"/>
<keyword evidence="4" id="KW-0223">Dioxygenase</keyword>
<sequence length="393" mass="44003">MPVPTQLHSLRITPLVHDPKETKVDFGATVEGVDLNDVDPETFAVLRDAVLKYRLLVFKGQAKLHPANQLAFVQRFSPGSTNFSHGLDPDYLKRRGNSGATIPGVPQCQILGFGQVPPGHHGLKEDVFIARQDHRKMHKTPLSDEELEQGYTRMMQLHFDGALYGIPPPFVGSLLAVHTPKGNDLTLTFDNENGRGEKRIAPGSTAYFNAAQAWRLLTDEQRETARHSTVTYAPHAFSWIASTKFTSDGSSIVTEGKEVPLDELPPWEASKLKTMPMVWYSPLDGTPSLMIHGQCAMRVHVKRSADDEVKVLDDLGEVRAFLQAYQLPILRPEYVYAHNHQEGDLAVWYNQGMWHSITEFPERCGRRIMHQVNLGHNVDPDLVPLDAGVVRQL</sequence>
<proteinExistence type="inferred from homology"/>
<gene>
    <name evidence="8" type="ORF">RHOBADRAFT_33795</name>
</gene>
<dbReference type="GeneID" id="28973593"/>